<dbReference type="InterPro" id="IPR012328">
    <property type="entry name" value="Chalcone/stilbene_synt_C"/>
</dbReference>
<dbReference type="EMBL" id="CM010629">
    <property type="protein sequence ID" value="RID76480.1"/>
    <property type="molecule type" value="Genomic_DNA"/>
</dbReference>
<feature type="domain" description="Chalcone/stilbene synthase C-terminal" evidence="2">
    <location>
        <begin position="91"/>
        <end position="177"/>
    </location>
</feature>
<dbReference type="Proteomes" id="UP000264353">
    <property type="component" value="Chromosome A2"/>
</dbReference>
<proteinExistence type="inferred from homology"/>
<dbReference type="GO" id="GO:0016747">
    <property type="term" value="F:acyltransferase activity, transferring groups other than amino-acyl groups"/>
    <property type="evidence" value="ECO:0007669"/>
    <property type="project" value="InterPro"/>
</dbReference>
<organism evidence="3 4">
    <name type="scientific">Brassica campestris</name>
    <name type="common">Field mustard</name>
    <dbReference type="NCBI Taxonomy" id="3711"/>
    <lineage>
        <taxon>Eukaryota</taxon>
        <taxon>Viridiplantae</taxon>
        <taxon>Streptophyta</taxon>
        <taxon>Embryophyta</taxon>
        <taxon>Tracheophyta</taxon>
        <taxon>Spermatophyta</taxon>
        <taxon>Magnoliopsida</taxon>
        <taxon>eudicotyledons</taxon>
        <taxon>Gunneridae</taxon>
        <taxon>Pentapetalae</taxon>
        <taxon>rosids</taxon>
        <taxon>malvids</taxon>
        <taxon>Brassicales</taxon>
        <taxon>Brassicaceae</taxon>
        <taxon>Brassiceae</taxon>
        <taxon>Brassica</taxon>
    </lineage>
</organism>
<dbReference type="Pfam" id="PF02797">
    <property type="entry name" value="Chal_sti_synt_C"/>
    <property type="match status" value="2"/>
</dbReference>
<dbReference type="InterPro" id="IPR011141">
    <property type="entry name" value="Polyketide_synthase_type-III"/>
</dbReference>
<name>A0A398ALM2_BRACM</name>
<evidence type="ECO:0000313" key="3">
    <source>
        <dbReference type="EMBL" id="RID76480.1"/>
    </source>
</evidence>
<dbReference type="SUPFAM" id="SSF53901">
    <property type="entry name" value="Thiolase-like"/>
    <property type="match status" value="1"/>
</dbReference>
<evidence type="ECO:0000259" key="2">
    <source>
        <dbReference type="Pfam" id="PF02797"/>
    </source>
</evidence>
<dbReference type="PANTHER" id="PTHR11877">
    <property type="entry name" value="HYDROXYMETHYLGLUTARYL-COA SYNTHASE"/>
    <property type="match status" value="1"/>
</dbReference>
<protein>
    <recommendedName>
        <fullName evidence="2">Chalcone/stilbene synthase C-terminal domain-containing protein</fullName>
    </recommendedName>
</protein>
<gene>
    <name evidence="3" type="ORF">BRARA_B03449</name>
</gene>
<evidence type="ECO:0000256" key="1">
    <source>
        <dbReference type="ARBA" id="ARBA00005531"/>
    </source>
</evidence>
<dbReference type="InterPro" id="IPR016039">
    <property type="entry name" value="Thiolase-like"/>
</dbReference>
<feature type="domain" description="Chalcone/stilbene synthase C-terminal" evidence="2">
    <location>
        <begin position="55"/>
        <end position="90"/>
    </location>
</feature>
<dbReference type="PANTHER" id="PTHR11877:SF81">
    <property type="entry name" value="CHALCONE SYNTHASE"/>
    <property type="match status" value="1"/>
</dbReference>
<sequence length="187" mass="20414">MVMGALFLDEIRKAQIADEPARILVIGTADPPNQVPQAEYLDYYFHLTNNHPSCSKGAIEGHLTEVGLNFHLLKTVPGIISKNIEKCLEEAHPGGPAILYHIEIKLGLKAEKMKVTRHVLSGYGNMSSACVFFILDEMRRKAVEDGAETTAEGLEWGVLFGFGPGLTVETVVLHSIPLLPSPYVCSS</sequence>
<dbReference type="AlphaFoldDB" id="A0A398ALM2"/>
<evidence type="ECO:0000313" key="4">
    <source>
        <dbReference type="Proteomes" id="UP000264353"/>
    </source>
</evidence>
<comment type="similarity">
    <text evidence="1">Belongs to the thiolase-like superfamily. Chalcone/stilbene synthases family.</text>
</comment>
<dbReference type="Gene3D" id="3.40.47.10">
    <property type="match status" value="1"/>
</dbReference>
<accession>A0A398ALM2</accession>
<reference evidence="3 4" key="1">
    <citation type="submission" date="2018-06" db="EMBL/GenBank/DDBJ databases">
        <title>WGS assembly of Brassica rapa FPsc.</title>
        <authorList>
            <person name="Bowman J."/>
            <person name="Kohchi T."/>
            <person name="Yamato K."/>
            <person name="Jenkins J."/>
            <person name="Shu S."/>
            <person name="Ishizaki K."/>
            <person name="Yamaoka S."/>
            <person name="Nishihama R."/>
            <person name="Nakamura Y."/>
            <person name="Berger F."/>
            <person name="Adam C."/>
            <person name="Aki S."/>
            <person name="Althoff F."/>
            <person name="Araki T."/>
            <person name="Arteaga-Vazquez M."/>
            <person name="Balasubrmanian S."/>
            <person name="Bauer D."/>
            <person name="Boehm C."/>
            <person name="Briginshaw L."/>
            <person name="Caballero-Perez J."/>
            <person name="Catarino B."/>
            <person name="Chen F."/>
            <person name="Chiyoda S."/>
            <person name="Chovatia M."/>
            <person name="Davies K."/>
            <person name="Delmans M."/>
            <person name="Demura T."/>
            <person name="Dierschke T."/>
            <person name="Dolan L."/>
            <person name="Dorantes-Acosta A."/>
            <person name="Eklund D."/>
            <person name="Florent S."/>
            <person name="Flores-Sandoval E."/>
            <person name="Fujiyama A."/>
            <person name="Fukuzawa H."/>
            <person name="Galik B."/>
            <person name="Grimanelli D."/>
            <person name="Grimwood J."/>
            <person name="Grossniklaus U."/>
            <person name="Hamada T."/>
            <person name="Haseloff J."/>
            <person name="Hetherington A."/>
            <person name="Higo A."/>
            <person name="Hirakawa Y."/>
            <person name="Hundley H."/>
            <person name="Ikeda Y."/>
            <person name="Inoue K."/>
            <person name="Inoue S."/>
            <person name="Ishida S."/>
            <person name="Jia Q."/>
            <person name="Kakita M."/>
            <person name="Kanazawa T."/>
            <person name="Kawai Y."/>
            <person name="Kawashima T."/>
            <person name="Kennedy M."/>
            <person name="Kinose K."/>
            <person name="Kinoshita T."/>
            <person name="Kohara Y."/>
            <person name="Koide E."/>
            <person name="Komatsu K."/>
            <person name="Kopischke S."/>
            <person name="Kubo M."/>
            <person name="Kyozuka J."/>
            <person name="Lagercrantz U."/>
            <person name="Lin S."/>
            <person name="Lindquist E."/>
            <person name="Lipzen A."/>
            <person name="Lu C."/>
            <person name="Luna E."/>
            <person name="Martienssen R."/>
            <person name="Minamino N."/>
            <person name="Mizutani M."/>
            <person name="Mizutani M."/>
            <person name="Mochizuki N."/>
            <person name="Monte I."/>
            <person name="Mosher R."/>
            <person name="Nagasaki H."/>
            <person name="Nakagami H."/>
            <person name="Naramoto S."/>
            <person name="Nishitani K."/>
            <person name="Ohtani M."/>
            <person name="Okamoto T."/>
            <person name="Okumura M."/>
            <person name="Phillips J."/>
            <person name="Pollak B."/>
            <person name="Reinders A."/>
            <person name="Roevekamp M."/>
            <person name="Sano R."/>
            <person name="Sawa S."/>
            <person name="Schmid M."/>
            <person name="Shirakawa M."/>
            <person name="Solano R."/>
            <person name="Spunde A."/>
            <person name="Suetsugu N."/>
            <person name="Sugano S."/>
            <person name="Sugiyama A."/>
            <person name="Sun R."/>
            <person name="Suzuki Y."/>
            <person name="Takenaka M."/>
            <person name="Takezawa D."/>
            <person name="Tomogane H."/>
            <person name="Tsuzuki M."/>
            <person name="Ueda T."/>
            <person name="Umeda M."/>
            <person name="Ward J."/>
            <person name="Watanabe Y."/>
            <person name="Yazaki K."/>
            <person name="Yokoyama R."/>
            <person name="Yoshitake Y."/>
            <person name="Yotsui I."/>
            <person name="Zachgo S."/>
            <person name="Schmutz J."/>
        </authorList>
    </citation>
    <scope>NUCLEOTIDE SEQUENCE [LARGE SCALE GENOMIC DNA]</scope>
    <source>
        <strain evidence="4">cv. B-3</strain>
    </source>
</reference>